<evidence type="ECO:0000313" key="2">
    <source>
        <dbReference type="Proteomes" id="UP000554482"/>
    </source>
</evidence>
<proteinExistence type="predicted"/>
<dbReference type="AlphaFoldDB" id="A0A7J6WHG8"/>
<protein>
    <submittedName>
        <fullName evidence="1">Uncharacterized protein</fullName>
    </submittedName>
</protein>
<dbReference type="EMBL" id="JABWDY010015384">
    <property type="protein sequence ID" value="KAF5196886.1"/>
    <property type="molecule type" value="Genomic_DNA"/>
</dbReference>
<keyword evidence="2" id="KW-1185">Reference proteome</keyword>
<evidence type="ECO:0000313" key="1">
    <source>
        <dbReference type="EMBL" id="KAF5196886.1"/>
    </source>
</evidence>
<dbReference type="Proteomes" id="UP000554482">
    <property type="component" value="Unassembled WGS sequence"/>
</dbReference>
<reference evidence="1 2" key="1">
    <citation type="submission" date="2020-06" db="EMBL/GenBank/DDBJ databases">
        <title>Transcriptomic and genomic resources for Thalictrum thalictroides and T. hernandezii: Facilitating candidate gene discovery in an emerging model plant lineage.</title>
        <authorList>
            <person name="Arias T."/>
            <person name="Riano-Pachon D.M."/>
            <person name="Di Stilio V.S."/>
        </authorList>
    </citation>
    <scope>NUCLEOTIDE SEQUENCE [LARGE SCALE GENOMIC DNA]</scope>
    <source>
        <strain evidence="2">cv. WT478/WT964</strain>
        <tissue evidence="1">Leaves</tissue>
    </source>
</reference>
<organism evidence="1 2">
    <name type="scientific">Thalictrum thalictroides</name>
    <name type="common">Rue-anemone</name>
    <name type="synonym">Anemone thalictroides</name>
    <dbReference type="NCBI Taxonomy" id="46969"/>
    <lineage>
        <taxon>Eukaryota</taxon>
        <taxon>Viridiplantae</taxon>
        <taxon>Streptophyta</taxon>
        <taxon>Embryophyta</taxon>
        <taxon>Tracheophyta</taxon>
        <taxon>Spermatophyta</taxon>
        <taxon>Magnoliopsida</taxon>
        <taxon>Ranunculales</taxon>
        <taxon>Ranunculaceae</taxon>
        <taxon>Thalictroideae</taxon>
        <taxon>Thalictrum</taxon>
    </lineage>
</organism>
<sequence length="62" mass="6826">MSLVVSQLSNGNRCAGLLKVREVPSAESRLKLYRLTGCLPVLNYLLQHDVLAVASLSEQIEE</sequence>
<name>A0A7J6WHG8_THATH</name>
<accession>A0A7J6WHG8</accession>
<gene>
    <name evidence="1" type="ORF">FRX31_013526</name>
</gene>
<comment type="caution">
    <text evidence="1">The sequence shown here is derived from an EMBL/GenBank/DDBJ whole genome shotgun (WGS) entry which is preliminary data.</text>
</comment>